<accession>A9D7E2</accession>
<dbReference type="EMBL" id="ABIC01000013">
    <property type="protein sequence ID" value="EDQ01021.1"/>
    <property type="molecule type" value="Genomic_DNA"/>
</dbReference>
<keyword evidence="2" id="KW-1185">Reference proteome</keyword>
<evidence type="ECO:0000313" key="2">
    <source>
        <dbReference type="Proteomes" id="UP000005839"/>
    </source>
</evidence>
<evidence type="ECO:0000313" key="1">
    <source>
        <dbReference type="EMBL" id="EDQ01021.1"/>
    </source>
</evidence>
<proteinExistence type="predicted"/>
<name>A9D7E2_9GAMM</name>
<dbReference type="Proteomes" id="UP000005839">
    <property type="component" value="Unassembled WGS sequence"/>
</dbReference>
<sequence length="220" mass="24428">MEDAISGQYLKEKETSITKHLIANGNIKTQSGAPLLVDVIEYLLRNRTHQTNTTELENTLAKDGYELSDSSVRKSLPSAIPLVQSENKLLDILNRRGLVVAVGHYEQAIAAHGRGDWAAANAQLRSFVEDFFNQCHILLSAGPGTSTQQRKEDLARTGFFSSSYNEFLNNGTGFVEGFWKRLHPEGSHPGLSESADSSFRLHLVLLVLHHYAERLDLQLA</sequence>
<protein>
    <submittedName>
        <fullName evidence="1">Uncharacterized protein</fullName>
    </submittedName>
</protein>
<comment type="caution">
    <text evidence="1">The sequence shown here is derived from an EMBL/GenBank/DDBJ whole genome shotgun (WGS) entry which is preliminary data.</text>
</comment>
<reference evidence="1 2" key="1">
    <citation type="submission" date="2007-10" db="EMBL/GenBank/DDBJ databases">
        <authorList>
            <person name="Yayanos A."/>
            <person name="Ferriera S."/>
            <person name="Johnson J."/>
            <person name="Kravitz S."/>
            <person name="Halpern A."/>
            <person name="Remington K."/>
            <person name="Beeson K."/>
            <person name="Tran B."/>
            <person name="Rogers Y.-H."/>
            <person name="Friedman R."/>
            <person name="Venter J.C."/>
        </authorList>
    </citation>
    <scope>NUCLEOTIDE SEQUENCE [LARGE SCALE GENOMIC DNA]</scope>
    <source>
        <strain evidence="1 2">KT99</strain>
    </source>
</reference>
<dbReference type="AlphaFoldDB" id="A9D7E2"/>
<gene>
    <name evidence="1" type="ORF">KT99_09983</name>
</gene>
<organism evidence="1 2">
    <name type="scientific">Shewanella benthica KT99</name>
    <dbReference type="NCBI Taxonomy" id="314608"/>
    <lineage>
        <taxon>Bacteria</taxon>
        <taxon>Pseudomonadati</taxon>
        <taxon>Pseudomonadota</taxon>
        <taxon>Gammaproteobacteria</taxon>
        <taxon>Alteromonadales</taxon>
        <taxon>Shewanellaceae</taxon>
        <taxon>Shewanella</taxon>
    </lineage>
</organism>